<dbReference type="SUPFAM" id="SSF53756">
    <property type="entry name" value="UDP-Glycosyltransferase/glycogen phosphorylase"/>
    <property type="match status" value="1"/>
</dbReference>
<protein>
    <submittedName>
        <fullName evidence="5">Glycosyl transferase, group 1</fullName>
        <ecNumber evidence="5">2.4.1.52</ecNumber>
    </submittedName>
</protein>
<dbReference type="EMBL" id="CAGS01000261">
    <property type="protein sequence ID" value="CCF84354.1"/>
    <property type="molecule type" value="Genomic_DNA"/>
</dbReference>
<dbReference type="Gene3D" id="3.40.50.2000">
    <property type="entry name" value="Glycogen Phosphorylase B"/>
    <property type="match status" value="2"/>
</dbReference>
<organism evidence="5 6">
    <name type="scientific">Nitrolancea hollandica Lb</name>
    <dbReference type="NCBI Taxonomy" id="1129897"/>
    <lineage>
        <taxon>Bacteria</taxon>
        <taxon>Pseudomonadati</taxon>
        <taxon>Thermomicrobiota</taxon>
        <taxon>Thermomicrobia</taxon>
        <taxon>Sphaerobacterales</taxon>
        <taxon>Sphaerobacterineae</taxon>
        <taxon>Sphaerobacteraceae</taxon>
        <taxon>Nitrolancea</taxon>
    </lineage>
</organism>
<accession>I4EI42</accession>
<dbReference type="CDD" id="cd03820">
    <property type="entry name" value="GT4_AmsD-like"/>
    <property type="match status" value="1"/>
</dbReference>
<evidence type="ECO:0000313" key="5">
    <source>
        <dbReference type="EMBL" id="CCF84354.1"/>
    </source>
</evidence>
<evidence type="ECO:0000313" key="6">
    <source>
        <dbReference type="Proteomes" id="UP000004221"/>
    </source>
</evidence>
<keyword evidence="1 5" id="KW-0328">Glycosyltransferase</keyword>
<dbReference type="Pfam" id="PF13579">
    <property type="entry name" value="Glyco_trans_4_4"/>
    <property type="match status" value="1"/>
</dbReference>
<name>I4EI42_9BACT</name>
<dbReference type="PANTHER" id="PTHR12526:SF510">
    <property type="entry name" value="D-INOSITOL 3-PHOSPHATE GLYCOSYLTRANSFERASE"/>
    <property type="match status" value="1"/>
</dbReference>
<dbReference type="EC" id="2.4.1.52" evidence="5"/>
<dbReference type="Proteomes" id="UP000004221">
    <property type="component" value="Unassembled WGS sequence"/>
</dbReference>
<feature type="domain" description="Glycosyl transferase family 1" evidence="3">
    <location>
        <begin position="185"/>
        <end position="340"/>
    </location>
</feature>
<dbReference type="RefSeq" id="WP_008478457.1">
    <property type="nucleotide sequence ID" value="NZ_CAGS01000261.1"/>
</dbReference>
<dbReference type="InterPro" id="IPR001296">
    <property type="entry name" value="Glyco_trans_1"/>
</dbReference>
<dbReference type="Pfam" id="PF00534">
    <property type="entry name" value="Glycos_transf_1"/>
    <property type="match status" value="1"/>
</dbReference>
<dbReference type="PANTHER" id="PTHR12526">
    <property type="entry name" value="GLYCOSYLTRANSFERASE"/>
    <property type="match status" value="1"/>
</dbReference>
<evidence type="ECO:0000259" key="3">
    <source>
        <dbReference type="Pfam" id="PF00534"/>
    </source>
</evidence>
<feature type="domain" description="Glycosyltransferase subfamily 4-like N-terminal" evidence="4">
    <location>
        <begin position="13"/>
        <end position="154"/>
    </location>
</feature>
<evidence type="ECO:0000259" key="4">
    <source>
        <dbReference type="Pfam" id="PF13579"/>
    </source>
</evidence>
<keyword evidence="6" id="KW-1185">Reference proteome</keyword>
<dbReference type="GO" id="GO:0047265">
    <property type="term" value="F:poly(glycerol-phosphate) alpha-glucosyltransferase activity"/>
    <property type="evidence" value="ECO:0007669"/>
    <property type="project" value="UniProtKB-EC"/>
</dbReference>
<dbReference type="OrthoDB" id="9804196at2"/>
<keyword evidence="2 5" id="KW-0808">Transferase</keyword>
<reference evidence="5 6" key="1">
    <citation type="journal article" date="2012" name="ISME J.">
        <title>Nitrification expanded: discovery, physiology and genomics of a nitrite-oxidizing bacterium from the phylum Chloroflexi.</title>
        <authorList>
            <person name="Sorokin D.Y."/>
            <person name="Lucker S."/>
            <person name="Vejmelkova D."/>
            <person name="Kostrikina N.A."/>
            <person name="Kleerebezem R."/>
            <person name="Rijpstra W.I."/>
            <person name="Damste J.S."/>
            <person name="Le Paslier D."/>
            <person name="Muyzer G."/>
            <person name="Wagner M."/>
            <person name="van Loosdrecht M.C."/>
            <person name="Daims H."/>
        </authorList>
    </citation>
    <scope>NUCLEOTIDE SEQUENCE [LARGE SCALE GENOMIC DNA]</scope>
    <source>
        <strain evidence="6">none</strain>
    </source>
</reference>
<comment type="caution">
    <text evidence="5">The sequence shown here is derived from an EMBL/GenBank/DDBJ whole genome shotgun (WGS) entry which is preliminary data.</text>
</comment>
<dbReference type="InterPro" id="IPR028098">
    <property type="entry name" value="Glyco_trans_4-like_N"/>
</dbReference>
<dbReference type="AlphaFoldDB" id="I4EI42"/>
<sequence length="375" mass="41124">MRITLVISSLSNGGSERSMSTLASYWAEKGWPVTLLTLDDGTQPPFFTPHPAIEWHPLGIDGIYGGGIRALGRNSRRLRVLRRAIRGSRPQVVLSFVDRTNVVTLLAGRRLQVPIIISDRVSPEHWPIGGIGWRSLRWVLYPRAVCLVLQTSAALRYYPPSIRRLACVIPNPAIPRWTATPDPAQPKKPLVVAMGRLTDQKGFDLLLKAFARVAPGHPTWSLEIWGDGPARRSLEALRDALGLQGRATLPGITREPAERMAAAGLFVLSSRFEGFPNVLCEALACGLPAVSFACPDGPSEIIRHGVDGLLVPPEDLAGLTAALDRLMTSDDERQRLALRAPEVIERFGQERVMRLWETVIQRVAGNAGEHPVGPE</sequence>
<gene>
    <name evidence="5" type="ORF">NITHO_3330008</name>
</gene>
<evidence type="ECO:0000256" key="1">
    <source>
        <dbReference type="ARBA" id="ARBA00022676"/>
    </source>
</evidence>
<proteinExistence type="predicted"/>
<evidence type="ECO:0000256" key="2">
    <source>
        <dbReference type="ARBA" id="ARBA00022679"/>
    </source>
</evidence>